<gene>
    <name evidence="1" type="ORF">g.62324</name>
</gene>
<dbReference type="InterPro" id="IPR036691">
    <property type="entry name" value="Endo/exonu/phosph_ase_sf"/>
</dbReference>
<dbReference type="EMBL" id="GGMR01015514">
    <property type="protein sequence ID" value="MBY28133.1"/>
    <property type="molecule type" value="Transcribed_RNA"/>
</dbReference>
<dbReference type="Gene3D" id="3.60.10.10">
    <property type="entry name" value="Endonuclease/exonuclease/phosphatase"/>
    <property type="match status" value="1"/>
</dbReference>
<reference evidence="1" key="1">
    <citation type="submission" date="2018-04" db="EMBL/GenBank/DDBJ databases">
        <title>Transcriptome of Schizaphis graminum biotype I.</title>
        <authorList>
            <person name="Scully E.D."/>
            <person name="Geib S.M."/>
            <person name="Palmer N.A."/>
            <person name="Koch K."/>
            <person name="Bradshaw J."/>
            <person name="Heng-Moss T."/>
            <person name="Sarath G."/>
        </authorList>
    </citation>
    <scope>NUCLEOTIDE SEQUENCE</scope>
</reference>
<name>A0A2S2PFA7_SCHGA</name>
<dbReference type="AlphaFoldDB" id="A0A2S2PFA7"/>
<protein>
    <submittedName>
        <fullName evidence="1">Uncharacterized protein</fullName>
    </submittedName>
</protein>
<accession>A0A2S2PFA7</accession>
<proteinExistence type="predicted"/>
<organism evidence="1">
    <name type="scientific">Schizaphis graminum</name>
    <name type="common">Green bug aphid</name>
    <dbReference type="NCBI Taxonomy" id="13262"/>
    <lineage>
        <taxon>Eukaryota</taxon>
        <taxon>Metazoa</taxon>
        <taxon>Ecdysozoa</taxon>
        <taxon>Arthropoda</taxon>
        <taxon>Hexapoda</taxon>
        <taxon>Insecta</taxon>
        <taxon>Pterygota</taxon>
        <taxon>Neoptera</taxon>
        <taxon>Paraneoptera</taxon>
        <taxon>Hemiptera</taxon>
        <taxon>Sternorrhyncha</taxon>
        <taxon>Aphidomorpha</taxon>
        <taxon>Aphidoidea</taxon>
        <taxon>Aphididae</taxon>
        <taxon>Aphidini</taxon>
        <taxon>Schizaphis</taxon>
    </lineage>
</organism>
<evidence type="ECO:0000313" key="1">
    <source>
        <dbReference type="EMBL" id="MBY28133.1"/>
    </source>
</evidence>
<sequence>MINHLNCHILIFNCIAHFKRKYVRAAGVAIYQNSNISHVSTTNIDLMVQNVTEINVNQAPVGDLCAFQIVMDNGREFLMVIVYILPNQKIDNIIAFLHRRLLPYSHEGSMLLKENLDKLSLILAEDFNVNFARDHSLPLITFFQEKFSLHINNDPREATTRHGTAIDGVFTRYLDNVISRTFVAYFSYHCPIVISVPANESLETSTPTVTEITNTAIDNIIIIIFVCFCMSL</sequence>